<organism evidence="1 2">
    <name type="scientific">Porphyridium purpureum</name>
    <name type="common">Red alga</name>
    <name type="synonym">Porphyridium cruentum</name>
    <dbReference type="NCBI Taxonomy" id="35688"/>
    <lineage>
        <taxon>Eukaryota</taxon>
        <taxon>Rhodophyta</taxon>
        <taxon>Bangiophyceae</taxon>
        <taxon>Porphyridiales</taxon>
        <taxon>Porphyridiaceae</taxon>
        <taxon>Porphyridium</taxon>
    </lineage>
</organism>
<name>A0A5J4YNC6_PORPP</name>
<dbReference type="EMBL" id="VRMN01000009">
    <property type="protein sequence ID" value="KAA8492695.1"/>
    <property type="molecule type" value="Genomic_DNA"/>
</dbReference>
<keyword evidence="2" id="KW-1185">Reference proteome</keyword>
<comment type="caution">
    <text evidence="1">The sequence shown here is derived from an EMBL/GenBank/DDBJ whole genome shotgun (WGS) entry which is preliminary data.</text>
</comment>
<gene>
    <name evidence="1" type="ORF">FVE85_8202</name>
</gene>
<reference evidence="2" key="1">
    <citation type="journal article" date="2019" name="Nat. Commun.">
        <title>Expansion of phycobilisome linker gene families in mesophilic red algae.</title>
        <authorList>
            <person name="Lee J."/>
            <person name="Kim D."/>
            <person name="Bhattacharya D."/>
            <person name="Yoon H.S."/>
        </authorList>
    </citation>
    <scope>NUCLEOTIDE SEQUENCE [LARGE SCALE GENOMIC DNA]</scope>
    <source>
        <strain evidence="2">CCMP 1328</strain>
    </source>
</reference>
<sequence>MSGIANNQKGDAWWTLFKDGSSLHLLVGSVINFRRLQPWFGCSTMLVATLPSTSQLAPLRLDPRAHDSRTIREGESQARVCDEFHNGMNQMLQDTKSLSASASPGFERKSQSSKIRLIFQDKATQRWPYSAPRQRSIFARSAIR</sequence>
<accession>A0A5J4YNC6</accession>
<dbReference type="Proteomes" id="UP000324585">
    <property type="component" value="Unassembled WGS sequence"/>
</dbReference>
<protein>
    <submittedName>
        <fullName evidence="1">Uncharacterized protein</fullName>
    </submittedName>
</protein>
<evidence type="ECO:0000313" key="2">
    <source>
        <dbReference type="Proteomes" id="UP000324585"/>
    </source>
</evidence>
<proteinExistence type="predicted"/>
<dbReference type="AlphaFoldDB" id="A0A5J4YNC6"/>
<evidence type="ECO:0000313" key="1">
    <source>
        <dbReference type="EMBL" id="KAA8492695.1"/>
    </source>
</evidence>